<keyword evidence="2 6" id="KW-0812">Transmembrane</keyword>
<evidence type="ECO:0000256" key="3">
    <source>
        <dbReference type="ARBA" id="ARBA00022989"/>
    </source>
</evidence>
<keyword evidence="4 6" id="KW-0472">Membrane</keyword>
<dbReference type="EnsemblMetazoa" id="AEPI001948-RA">
    <property type="protein sequence ID" value="AEPI001948-PA"/>
    <property type="gene ID" value="AEPI001948"/>
</dbReference>
<keyword evidence="3 6" id="KW-1133">Transmembrane helix</keyword>
<evidence type="ECO:0000313" key="7">
    <source>
        <dbReference type="EnsemblMetazoa" id="AEPI001948-PA"/>
    </source>
</evidence>
<evidence type="ECO:0000256" key="6">
    <source>
        <dbReference type="SAM" id="Phobius"/>
    </source>
</evidence>
<feature type="region of interest" description="Disordered" evidence="5">
    <location>
        <begin position="530"/>
        <end position="617"/>
    </location>
</feature>
<feature type="transmembrane region" description="Helical" evidence="6">
    <location>
        <begin position="266"/>
        <end position="286"/>
    </location>
</feature>
<sequence length="617" mass="68774">MLPAAAAAAGSEKPQDGRRMCIHWRVWLRPLLVVLYVLFVIIVVPLLIADSVKDGFTRKGQLILIGGLFVLCAIPISIWQIAQHTIHYTQPQLQRHIIRILWMVPIYALNALLCLIYPRKSIYMDSIRECYEAYVIYNFMKYLLNYLNLEMDLERALEFNTQTHHFIPCCCLSTWQMGREFVHNCKHGILQYTVVRPLTTIIACICQLNHVYGEGQFRASVAFPYLVFINNCSQSIAMYCLALFYRATRNELRAMKPLPKFFCIKAVIFFSFFQSVIIYFLVYYGIIKDIFDSNTSEFESQLELSTKLQNFLICIEMFLAALAHHYSFSHHPYVLNIPISLVARGSINGSSAGGGGAAGGSQPWYYGFLNMLDLSDVRQDVSEHLGEVGSSLSRRFRGRAVYDMAPGSSRTCDMSISGTDREFLVQPEGAGGTNILASKCYQSGLYYSATGAGPGGQSKASGSSGTIGGHPRYGALDTGISIVRPKSEKLVETPNEGAPPKEINIFNQFPSTKALNLTLSKTPSYENLISLKSDADPATSRGVSRSKETKQQRSSSSRRPGMDQSNSESSSSQRLLMQRSESNGSDWLSTPDDELGIDVKGLSSDNININPNRNRKA</sequence>
<protein>
    <recommendedName>
        <fullName evidence="9">Organic solute transporter ostalpha</fullName>
    </recommendedName>
</protein>
<accession>A0A182P4W1</accession>
<keyword evidence="8" id="KW-1185">Reference proteome</keyword>
<evidence type="ECO:0008006" key="9">
    <source>
        <dbReference type="Google" id="ProtNLM"/>
    </source>
</evidence>
<evidence type="ECO:0000313" key="8">
    <source>
        <dbReference type="Proteomes" id="UP000075885"/>
    </source>
</evidence>
<dbReference type="GO" id="GO:0016020">
    <property type="term" value="C:membrane"/>
    <property type="evidence" value="ECO:0007669"/>
    <property type="project" value="UniProtKB-SubCell"/>
</dbReference>
<feature type="transmembrane region" description="Helical" evidence="6">
    <location>
        <begin position="26"/>
        <end position="48"/>
    </location>
</feature>
<evidence type="ECO:0000256" key="1">
    <source>
        <dbReference type="ARBA" id="ARBA00004141"/>
    </source>
</evidence>
<dbReference type="AlphaFoldDB" id="A0A182P4W1"/>
<feature type="transmembrane region" description="Helical" evidence="6">
    <location>
        <begin position="222"/>
        <end position="245"/>
    </location>
</feature>
<dbReference type="SMART" id="SM01417">
    <property type="entry name" value="Solute_trans_a"/>
    <property type="match status" value="1"/>
</dbReference>
<dbReference type="InterPro" id="IPR005178">
    <property type="entry name" value="Ostalpha/TMEM184C"/>
</dbReference>
<feature type="compositionally biased region" description="Low complexity" evidence="5">
    <location>
        <begin position="565"/>
        <end position="582"/>
    </location>
</feature>
<feature type="transmembrane region" description="Helical" evidence="6">
    <location>
        <begin position="100"/>
        <end position="118"/>
    </location>
</feature>
<evidence type="ECO:0000256" key="4">
    <source>
        <dbReference type="ARBA" id="ARBA00023136"/>
    </source>
</evidence>
<feature type="transmembrane region" description="Helical" evidence="6">
    <location>
        <begin position="60"/>
        <end position="79"/>
    </location>
</feature>
<reference evidence="7" key="2">
    <citation type="submission" date="2020-05" db="UniProtKB">
        <authorList>
            <consortium name="EnsemblMetazoa"/>
        </authorList>
    </citation>
    <scope>IDENTIFICATION</scope>
    <source>
        <strain evidence="7">Epiroticus2</strain>
    </source>
</reference>
<feature type="compositionally biased region" description="Polar residues" evidence="5">
    <location>
        <begin position="603"/>
        <end position="617"/>
    </location>
</feature>
<evidence type="ECO:0000256" key="5">
    <source>
        <dbReference type="SAM" id="MobiDB-lite"/>
    </source>
</evidence>
<name>A0A182P4W1_9DIPT</name>
<comment type="subcellular location">
    <subcellularLocation>
        <location evidence="1">Membrane</location>
        <topology evidence="1">Multi-pass membrane protein</topology>
    </subcellularLocation>
</comment>
<proteinExistence type="predicted"/>
<dbReference type="PANTHER" id="PTHR23423">
    <property type="entry name" value="ORGANIC SOLUTE TRANSPORTER-RELATED"/>
    <property type="match status" value="1"/>
</dbReference>
<dbReference type="Pfam" id="PF03619">
    <property type="entry name" value="Solute_trans_a"/>
    <property type="match status" value="1"/>
</dbReference>
<reference evidence="8" key="1">
    <citation type="submission" date="2013-03" db="EMBL/GenBank/DDBJ databases">
        <title>The Genome Sequence of Anopheles epiroticus epiroticus2.</title>
        <authorList>
            <consortium name="The Broad Institute Genomics Platform"/>
            <person name="Neafsey D.E."/>
            <person name="Howell P."/>
            <person name="Walker B."/>
            <person name="Young S.K."/>
            <person name="Zeng Q."/>
            <person name="Gargeya S."/>
            <person name="Fitzgerald M."/>
            <person name="Haas B."/>
            <person name="Abouelleil A."/>
            <person name="Allen A.W."/>
            <person name="Alvarado L."/>
            <person name="Arachchi H.M."/>
            <person name="Berlin A.M."/>
            <person name="Chapman S.B."/>
            <person name="Gainer-Dewar J."/>
            <person name="Goldberg J."/>
            <person name="Griggs A."/>
            <person name="Gujja S."/>
            <person name="Hansen M."/>
            <person name="Howarth C."/>
            <person name="Imamovic A."/>
            <person name="Ireland A."/>
            <person name="Larimer J."/>
            <person name="McCowan C."/>
            <person name="Murphy C."/>
            <person name="Pearson M."/>
            <person name="Poon T.W."/>
            <person name="Priest M."/>
            <person name="Roberts A."/>
            <person name="Saif S."/>
            <person name="Shea T."/>
            <person name="Sisk P."/>
            <person name="Sykes S."/>
            <person name="Wortman J."/>
            <person name="Nusbaum C."/>
            <person name="Birren B."/>
        </authorList>
    </citation>
    <scope>NUCLEOTIDE SEQUENCE [LARGE SCALE GENOMIC DNA]</scope>
    <source>
        <strain evidence="8">Epiroticus2</strain>
    </source>
</reference>
<feature type="region of interest" description="Disordered" evidence="5">
    <location>
        <begin position="452"/>
        <end position="472"/>
    </location>
</feature>
<evidence type="ECO:0000256" key="2">
    <source>
        <dbReference type="ARBA" id="ARBA00022692"/>
    </source>
</evidence>
<dbReference type="STRING" id="199890.A0A182P4W1"/>
<dbReference type="VEuPathDB" id="VectorBase:AEPI001948"/>
<organism evidence="7 8">
    <name type="scientific">Anopheles epiroticus</name>
    <dbReference type="NCBI Taxonomy" id="199890"/>
    <lineage>
        <taxon>Eukaryota</taxon>
        <taxon>Metazoa</taxon>
        <taxon>Ecdysozoa</taxon>
        <taxon>Arthropoda</taxon>
        <taxon>Hexapoda</taxon>
        <taxon>Insecta</taxon>
        <taxon>Pterygota</taxon>
        <taxon>Neoptera</taxon>
        <taxon>Endopterygota</taxon>
        <taxon>Diptera</taxon>
        <taxon>Nematocera</taxon>
        <taxon>Culicoidea</taxon>
        <taxon>Culicidae</taxon>
        <taxon>Anophelinae</taxon>
        <taxon>Anopheles</taxon>
    </lineage>
</organism>
<dbReference type="Proteomes" id="UP000075885">
    <property type="component" value="Unassembled WGS sequence"/>
</dbReference>